<organism evidence="1 2">
    <name type="scientific">Marilutibacter maris</name>
    <dbReference type="NCBI Taxonomy" id="1605891"/>
    <lineage>
        <taxon>Bacteria</taxon>
        <taxon>Pseudomonadati</taxon>
        <taxon>Pseudomonadota</taxon>
        <taxon>Gammaproteobacteria</taxon>
        <taxon>Lysobacterales</taxon>
        <taxon>Lysobacteraceae</taxon>
        <taxon>Marilutibacter</taxon>
    </lineage>
</organism>
<accession>A0A507ZSI7</accession>
<proteinExistence type="predicted"/>
<reference evidence="1 2" key="1">
    <citation type="submission" date="2019-10" db="EMBL/GenBank/DDBJ databases">
        <title>Lysobacter alkalisoli sp. nov., isolated from saline-alkaline soil.</title>
        <authorList>
            <person name="Sun J.-Q."/>
        </authorList>
    </citation>
    <scope>NUCLEOTIDE SEQUENCE [LARGE SCALE GENOMIC DNA]</scope>
    <source>
        <strain evidence="1 2">KCTC 42381</strain>
    </source>
</reference>
<name>A0A507ZSI7_9GAMM</name>
<dbReference type="InterPro" id="IPR045633">
    <property type="entry name" value="DUF6414"/>
</dbReference>
<dbReference type="Proteomes" id="UP000320431">
    <property type="component" value="Unassembled WGS sequence"/>
</dbReference>
<comment type="caution">
    <text evidence="1">The sequence shown here is derived from an EMBL/GenBank/DDBJ whole genome shotgun (WGS) entry which is preliminary data.</text>
</comment>
<sequence length="302" mass="33669">MTFVRDFIYLDVERVRSLVSQLEQGLVESFSKSLAAESSVKGNVKAGVFGLAAGELGVEQLWRRDTHENRSLNDYIYTKLEEKLIEYKILRKVDVIEVKGLGTEALKASLSSTEFILLDASVELNDLSRMRSLIENFNELGKFFAWTSAQSLLESGIKAGGSEYQKALKAARSELQIDRNIQDGLSLVIKELIGEKILLRVIFDCIDTKFVGVLDPSLMREDMGSVLIKYGSRPAENWRVFCQVASLRPNTNQDSSISAADEGIHMALLKLFDAVRAVDKTAMPYSPSDITITPIAVYRQTS</sequence>
<evidence type="ECO:0000313" key="1">
    <source>
        <dbReference type="EMBL" id="KAB8162402.1"/>
    </source>
</evidence>
<evidence type="ECO:0000313" key="2">
    <source>
        <dbReference type="Proteomes" id="UP000320431"/>
    </source>
</evidence>
<dbReference type="AlphaFoldDB" id="A0A507ZSI7"/>
<gene>
    <name evidence="1" type="ORF">FKV24_018400</name>
</gene>
<dbReference type="RefSeq" id="WP_141483429.1">
    <property type="nucleotide sequence ID" value="NZ_VICD02000329.1"/>
</dbReference>
<protein>
    <submittedName>
        <fullName evidence="1">Uncharacterized protein</fullName>
    </submittedName>
</protein>
<dbReference type="EMBL" id="VICD02000329">
    <property type="protein sequence ID" value="KAB8162402.1"/>
    <property type="molecule type" value="Genomic_DNA"/>
</dbReference>
<dbReference type="Pfam" id="PF19952">
    <property type="entry name" value="DUF6414"/>
    <property type="match status" value="1"/>
</dbReference>